<gene>
    <name evidence="1" type="ORF">GBV98_22290</name>
</gene>
<feature type="non-terminal residue" evidence="1">
    <location>
        <position position="1"/>
    </location>
</feature>
<dbReference type="EMBL" id="DAAGOU010000108">
    <property type="protein sequence ID" value="HAB3921739.1"/>
    <property type="molecule type" value="Genomic_DNA"/>
</dbReference>
<reference evidence="1" key="2">
    <citation type="submission" date="2019-10" db="EMBL/GenBank/DDBJ databases">
        <authorList>
            <consortium name="NCBI Pathogen Detection Project"/>
        </authorList>
    </citation>
    <scope>NUCLEOTIDE SEQUENCE</scope>
    <source>
        <strain evidence="1">Salmonella enterica</strain>
    </source>
</reference>
<sequence>YFPGDQIMSLLGVVNSGQTWKYK</sequence>
<comment type="caution">
    <text evidence="1">The sequence shown here is derived from an EMBL/GenBank/DDBJ whole genome shotgun (WGS) entry which is preliminary data.</text>
</comment>
<protein>
    <submittedName>
        <fullName evidence="1">DUF2163 domain-containing protein</fullName>
    </submittedName>
</protein>
<accession>A0A6Y1NSW6</accession>
<organism evidence="1">
    <name type="scientific">Salmonella enterica subsp. enterica serovar Mbandaka</name>
    <dbReference type="NCBI Taxonomy" id="192954"/>
    <lineage>
        <taxon>Bacteria</taxon>
        <taxon>Pseudomonadati</taxon>
        <taxon>Pseudomonadota</taxon>
        <taxon>Gammaproteobacteria</taxon>
        <taxon>Enterobacterales</taxon>
        <taxon>Enterobacteriaceae</taxon>
        <taxon>Salmonella</taxon>
    </lineage>
</organism>
<proteinExistence type="predicted"/>
<evidence type="ECO:0000313" key="1">
    <source>
        <dbReference type="EMBL" id="HAB3921739.1"/>
    </source>
</evidence>
<name>A0A6Y1NSW6_SALET</name>
<reference evidence="1" key="1">
    <citation type="journal article" date="2018" name="Genome Biol.">
        <title>SKESA: strategic k-mer extension for scrupulous assemblies.</title>
        <authorList>
            <person name="Souvorov A."/>
            <person name="Agarwala R."/>
            <person name="Lipman D.J."/>
        </authorList>
    </citation>
    <scope>NUCLEOTIDE SEQUENCE</scope>
    <source>
        <strain evidence="1">Salmonella enterica</strain>
    </source>
</reference>
<dbReference type="AlphaFoldDB" id="A0A6Y1NSW6"/>